<comment type="cofactor">
    <cofactor evidence="1">
        <name>FAD</name>
        <dbReference type="ChEBI" id="CHEBI:57692"/>
    </cofactor>
</comment>
<dbReference type="AlphaFoldDB" id="A0A177YLW0"/>
<dbReference type="PANTHER" id="PTHR42973:SF39">
    <property type="entry name" value="FAD-BINDING PCMH-TYPE DOMAIN-CONTAINING PROTEIN"/>
    <property type="match status" value="1"/>
</dbReference>
<name>A0A177YLW0_9NOCA</name>
<dbReference type="InterPro" id="IPR050416">
    <property type="entry name" value="FAD-linked_Oxidoreductase"/>
</dbReference>
<keyword evidence="3" id="KW-0285">Flavoprotein</keyword>
<sequence length="454" mass="46977">MTTTESNAVPTELNLATRGLVLEPGSADYVVEVSGFNVAVDHQPAAVLVAADADDVAAAVRVAARAGMKIAVKCTGHSAVAAGPDTILISTRALETLTIDHHGRTATIGAGVVWQKVLDAAAPYGLAGLAGSSTTVGAVGYTLGGGLSPIARTYGFAADHVRSIEVVTADGVVRRADEHQNADLFWALRGGGAAFGIVTEIVVDLFPIQTVLGGGIFFDIADARAVVQAWRSWVPTLPDSVTTSVAVLHLPPVPELPEPLRGRTVLHLRYAHVSSTEDGYALLAPIRGVAQPVMDTVGEIPFAAIAAVHMDPTDPMPAMERGLLLTELTDDAADVFLGAAELPLAVAELRAMGGALGRRPASANAVAGRDAAFNLFAVGVLVPPIADAVPAALDGFVDRFEPWTCGAFVNMAGAATGVPADRVRSAWSADTRDRLESIRAEVDPQGVFSAASRW</sequence>
<evidence type="ECO:0000256" key="4">
    <source>
        <dbReference type="ARBA" id="ARBA00022827"/>
    </source>
</evidence>
<dbReference type="PANTHER" id="PTHR42973">
    <property type="entry name" value="BINDING OXIDOREDUCTASE, PUTATIVE (AFU_ORTHOLOGUE AFUA_1G17690)-RELATED"/>
    <property type="match status" value="1"/>
</dbReference>
<dbReference type="Pfam" id="PF01565">
    <property type="entry name" value="FAD_binding_4"/>
    <property type="match status" value="1"/>
</dbReference>
<evidence type="ECO:0000256" key="1">
    <source>
        <dbReference type="ARBA" id="ARBA00001974"/>
    </source>
</evidence>
<comment type="caution">
    <text evidence="7">The sequence shown here is derived from an EMBL/GenBank/DDBJ whole genome shotgun (WGS) entry which is preliminary data.</text>
</comment>
<dbReference type="PROSITE" id="PS51387">
    <property type="entry name" value="FAD_PCMH"/>
    <property type="match status" value="1"/>
</dbReference>
<dbReference type="InterPro" id="IPR006094">
    <property type="entry name" value="Oxid_FAD_bind_N"/>
</dbReference>
<reference evidence="7 8" key="1">
    <citation type="submission" date="2016-03" db="EMBL/GenBank/DDBJ databases">
        <title>Genome sequence of Rhodococcus kyotonensis KB10.</title>
        <authorList>
            <person name="Jeong H."/>
            <person name="Hong C.E."/>
            <person name="Jo S.H."/>
            <person name="Park J.M."/>
        </authorList>
    </citation>
    <scope>NUCLEOTIDE SEQUENCE [LARGE SCALE GENOMIC DNA]</scope>
    <source>
        <strain evidence="7 8">KB10</strain>
    </source>
</reference>
<dbReference type="InterPro" id="IPR016169">
    <property type="entry name" value="FAD-bd_PCMH_sub2"/>
</dbReference>
<protein>
    <submittedName>
        <fullName evidence="7">FAD-linked oxidase</fullName>
    </submittedName>
</protein>
<organism evidence="7 8">
    <name type="scientific">Rhodococcoides kyotonense</name>
    <dbReference type="NCBI Taxonomy" id="398843"/>
    <lineage>
        <taxon>Bacteria</taxon>
        <taxon>Bacillati</taxon>
        <taxon>Actinomycetota</taxon>
        <taxon>Actinomycetes</taxon>
        <taxon>Mycobacteriales</taxon>
        <taxon>Nocardiaceae</taxon>
        <taxon>Rhodococcoides</taxon>
    </lineage>
</organism>
<dbReference type="EMBL" id="LVHI01000004">
    <property type="protein sequence ID" value="OAK56547.1"/>
    <property type="molecule type" value="Genomic_DNA"/>
</dbReference>
<proteinExistence type="inferred from homology"/>
<comment type="similarity">
    <text evidence="2">Belongs to the oxygen-dependent FAD-linked oxidoreductase family.</text>
</comment>
<keyword evidence="8" id="KW-1185">Reference proteome</keyword>
<dbReference type="GO" id="GO:0071949">
    <property type="term" value="F:FAD binding"/>
    <property type="evidence" value="ECO:0007669"/>
    <property type="project" value="InterPro"/>
</dbReference>
<dbReference type="InterPro" id="IPR016167">
    <property type="entry name" value="FAD-bd_PCMH_sub1"/>
</dbReference>
<accession>A0A177YLW0</accession>
<dbReference type="Gene3D" id="3.30.465.10">
    <property type="match status" value="1"/>
</dbReference>
<dbReference type="InterPro" id="IPR016166">
    <property type="entry name" value="FAD-bd_PCMH"/>
</dbReference>
<dbReference type="Gene3D" id="3.30.43.10">
    <property type="entry name" value="Uridine Diphospho-n-acetylenolpyruvylglucosamine Reductase, domain 2"/>
    <property type="match status" value="1"/>
</dbReference>
<keyword evidence="4" id="KW-0274">FAD</keyword>
<dbReference type="SUPFAM" id="SSF56176">
    <property type="entry name" value="FAD-binding/transporter-associated domain-like"/>
    <property type="match status" value="1"/>
</dbReference>
<dbReference type="RefSeq" id="WP_068422311.1">
    <property type="nucleotide sequence ID" value="NZ_LVHI01000004.1"/>
</dbReference>
<dbReference type="Proteomes" id="UP000077519">
    <property type="component" value="Unassembled WGS sequence"/>
</dbReference>
<gene>
    <name evidence="7" type="ORF">A3K89_17000</name>
</gene>
<evidence type="ECO:0000256" key="3">
    <source>
        <dbReference type="ARBA" id="ARBA00022630"/>
    </source>
</evidence>
<evidence type="ECO:0000256" key="2">
    <source>
        <dbReference type="ARBA" id="ARBA00005466"/>
    </source>
</evidence>
<evidence type="ECO:0000256" key="5">
    <source>
        <dbReference type="ARBA" id="ARBA00023002"/>
    </source>
</evidence>
<evidence type="ECO:0000313" key="8">
    <source>
        <dbReference type="Proteomes" id="UP000077519"/>
    </source>
</evidence>
<evidence type="ECO:0000259" key="6">
    <source>
        <dbReference type="PROSITE" id="PS51387"/>
    </source>
</evidence>
<feature type="domain" description="FAD-binding PCMH-type" evidence="6">
    <location>
        <begin position="40"/>
        <end position="208"/>
    </location>
</feature>
<keyword evidence="5" id="KW-0560">Oxidoreductase</keyword>
<evidence type="ECO:0000313" key="7">
    <source>
        <dbReference type="EMBL" id="OAK56547.1"/>
    </source>
</evidence>
<dbReference type="Gene3D" id="3.40.462.20">
    <property type="match status" value="1"/>
</dbReference>
<dbReference type="InterPro" id="IPR036318">
    <property type="entry name" value="FAD-bd_PCMH-like_sf"/>
</dbReference>
<dbReference type="GO" id="GO:0016491">
    <property type="term" value="F:oxidoreductase activity"/>
    <property type="evidence" value="ECO:0007669"/>
    <property type="project" value="UniProtKB-KW"/>
</dbReference>